<reference evidence="1" key="1">
    <citation type="journal article" date="2011" name="PLoS Biol.">
        <title>Gene gain and loss during evolution of obligate parasitism in the white rust pathogen of Arabidopsis thaliana.</title>
        <authorList>
            <person name="Kemen E."/>
            <person name="Gardiner A."/>
            <person name="Schultz-Larsen T."/>
            <person name="Kemen A.C."/>
            <person name="Balmuth A.L."/>
            <person name="Robert-Seilaniantz A."/>
            <person name="Bailey K."/>
            <person name="Holub E."/>
            <person name="Studholme D.J."/>
            <person name="Maclean D."/>
            <person name="Jones J.D."/>
        </authorList>
    </citation>
    <scope>NUCLEOTIDE SEQUENCE</scope>
</reference>
<proteinExistence type="predicted"/>
<name>F0WMY3_9STRA</name>
<gene>
    <name evidence="1" type="primary">AlNc14C163G7820</name>
    <name evidence="1" type="ORF">ALNC14_088130</name>
</gene>
<sequence>MDRREKDIQSDTRFLQRGCHQSKKGCHDSIFSVFFPPSVLQQLASLIEATYKRLTIAYTYISATVPTKRSQPSPLRRYCRRVDLHSVTISSERDQYLCAVAITNTTFPRKHTHIYKT</sequence>
<dbReference type="HOGENOM" id="CLU_2089307_0_0_1"/>
<reference evidence="1" key="2">
    <citation type="submission" date="2011-02" db="EMBL/GenBank/DDBJ databases">
        <authorList>
            <person name="MacLean D."/>
        </authorList>
    </citation>
    <scope>NUCLEOTIDE SEQUENCE</scope>
</reference>
<protein>
    <submittedName>
        <fullName evidence="1">AlNc14C163G7820 protein</fullName>
    </submittedName>
</protein>
<dbReference type="AlphaFoldDB" id="F0WMY3"/>
<evidence type="ECO:0000313" key="1">
    <source>
        <dbReference type="EMBL" id="CCA22670.1"/>
    </source>
</evidence>
<organism evidence="1">
    <name type="scientific">Albugo laibachii Nc14</name>
    <dbReference type="NCBI Taxonomy" id="890382"/>
    <lineage>
        <taxon>Eukaryota</taxon>
        <taxon>Sar</taxon>
        <taxon>Stramenopiles</taxon>
        <taxon>Oomycota</taxon>
        <taxon>Peronosporomycetes</taxon>
        <taxon>Albuginales</taxon>
        <taxon>Albuginaceae</taxon>
        <taxon>Albugo</taxon>
    </lineage>
</organism>
<dbReference type="EMBL" id="FR824208">
    <property type="protein sequence ID" value="CCA22670.1"/>
    <property type="molecule type" value="Genomic_DNA"/>
</dbReference>
<accession>F0WMY3</accession>